<evidence type="ECO:0000313" key="3">
    <source>
        <dbReference type="WBParaSite" id="maker-uti_cns_0012502-snap-gene-0.4-mRNA-1"/>
    </source>
</evidence>
<keyword evidence="2" id="KW-1185">Reference proteome</keyword>
<dbReference type="AlphaFoldDB" id="A0A1I8IHA3"/>
<dbReference type="Proteomes" id="UP000095280">
    <property type="component" value="Unplaced"/>
</dbReference>
<proteinExistence type="predicted"/>
<organism evidence="2 3">
    <name type="scientific">Macrostomum lignano</name>
    <dbReference type="NCBI Taxonomy" id="282301"/>
    <lineage>
        <taxon>Eukaryota</taxon>
        <taxon>Metazoa</taxon>
        <taxon>Spiralia</taxon>
        <taxon>Lophotrochozoa</taxon>
        <taxon>Platyhelminthes</taxon>
        <taxon>Rhabditophora</taxon>
        <taxon>Macrostomorpha</taxon>
        <taxon>Macrostomida</taxon>
        <taxon>Macrostomidae</taxon>
        <taxon>Macrostomum</taxon>
    </lineage>
</organism>
<dbReference type="WBParaSite" id="maker-uti_cns_0012502-snap-gene-0.4-mRNA-1">
    <property type="protein sequence ID" value="maker-uti_cns_0012502-snap-gene-0.4-mRNA-1"/>
    <property type="gene ID" value="maker-uti_cns_0012502-snap-gene-0.4"/>
</dbReference>
<evidence type="ECO:0000313" key="2">
    <source>
        <dbReference type="Proteomes" id="UP000095280"/>
    </source>
</evidence>
<evidence type="ECO:0000256" key="1">
    <source>
        <dbReference type="SAM" id="MobiDB-lite"/>
    </source>
</evidence>
<feature type="compositionally biased region" description="Low complexity" evidence="1">
    <location>
        <begin position="219"/>
        <end position="253"/>
    </location>
</feature>
<sequence length="718" mass="77837">MPTPSRTGNGAAATKRPVDCLVAVEDVRVFNPGTLYMRHALPAYIRPFLVCLRGLAGPEAAVSYRAVTFNRDPDGRDFGQLTAQEQPLHSDEALLRLLSEVTFMRYPDPARSERVPVGHLGRLLSGLISSSCSGSAAERHLLLIVHSRFEDNMDQLRSVLEPLTSLTILSPRRNDQLTELFGLVNGKEDLGDSGISPHPKWELVLVPECIRLSPPLPPQQAAAPAQVQSQQTGAQAAPDSSAPQPVPSSAAAAPADVTTGRLLWSGRLQFSKPNLCPATNVQFVQLGPWSADWSFSCFDQPLPCATCALLKPEIAQTIERLPQGVGKDRLLVRPAANAEMSPLLRLFESASSNSAQMALIFCDLKTSRPAGAPGATQLARCLVARYDAQLGSIVASIPADQDEFLRDMRTRFQQRQPAPQLQQPPVVRAQPPQPQTQPHVMVYMPPSHPSNPHHQHHQQPQYRHQIVSQPAGKFPAGVATTSVYTMRPMQSARNRSLCSLTSNINDSQPLATLRSSSETHFSGLGVDGFASRPTIFTRRCGLLRGWSSACIRGSVVRLSAFIKAPWVCKNVDDINVIFEDWSQQMLGIRNNNGRSSSETHFSGLGVDGFASRPTIFTRRCGLLRGWSSACIRGSVVRLSAFIKASSSETHFSGLGVDGFASRPTIFTRRCGLLRGWSSACIRGSVTMVINPVATAGPPPAKISRIMDPASFQPAAPGS</sequence>
<protein>
    <submittedName>
        <fullName evidence="3">Mediator of RNA polymerase II transcription subunit 13</fullName>
    </submittedName>
</protein>
<feature type="compositionally biased region" description="Low complexity" evidence="1">
    <location>
        <begin position="413"/>
        <end position="430"/>
    </location>
</feature>
<feature type="region of interest" description="Disordered" evidence="1">
    <location>
        <begin position="217"/>
        <end position="253"/>
    </location>
</feature>
<feature type="region of interest" description="Disordered" evidence="1">
    <location>
        <begin position="413"/>
        <end position="435"/>
    </location>
</feature>
<reference evidence="3" key="1">
    <citation type="submission" date="2016-11" db="UniProtKB">
        <authorList>
            <consortium name="WormBaseParasite"/>
        </authorList>
    </citation>
    <scope>IDENTIFICATION</scope>
</reference>
<accession>A0A1I8IHA3</accession>
<name>A0A1I8IHA3_9PLAT</name>